<dbReference type="PANTHER" id="PTHR11902">
    <property type="entry name" value="ENOLASE"/>
    <property type="match status" value="1"/>
</dbReference>
<dbReference type="InterPro" id="IPR036849">
    <property type="entry name" value="Enolase-like_C_sf"/>
</dbReference>
<keyword evidence="5" id="KW-0460">Magnesium</keyword>
<dbReference type="SMART" id="SM01192">
    <property type="entry name" value="Enolase_C"/>
    <property type="match status" value="1"/>
</dbReference>
<dbReference type="InterPro" id="IPR020810">
    <property type="entry name" value="Enolase_C"/>
</dbReference>
<dbReference type="PRINTS" id="PR00148">
    <property type="entry name" value="ENOLASE"/>
</dbReference>
<accession>A0A645D2P9</accession>
<evidence type="ECO:0000256" key="3">
    <source>
        <dbReference type="ARBA" id="ARBA00009604"/>
    </source>
</evidence>
<dbReference type="InterPro" id="IPR020809">
    <property type="entry name" value="Enolase_CS"/>
</dbReference>
<comment type="caution">
    <text evidence="9">The sequence shown here is derived from an EMBL/GenBank/DDBJ whole genome shotgun (WGS) entry which is preliminary data.</text>
</comment>
<dbReference type="GO" id="GO:0000287">
    <property type="term" value="F:magnesium ion binding"/>
    <property type="evidence" value="ECO:0007669"/>
    <property type="project" value="InterPro"/>
</dbReference>
<evidence type="ECO:0000256" key="5">
    <source>
        <dbReference type="ARBA" id="ARBA00022842"/>
    </source>
</evidence>
<dbReference type="SUPFAM" id="SSF51604">
    <property type="entry name" value="Enolase C-terminal domain-like"/>
    <property type="match status" value="1"/>
</dbReference>
<dbReference type="GO" id="GO:0004634">
    <property type="term" value="F:phosphopyruvate hydratase activity"/>
    <property type="evidence" value="ECO:0007669"/>
    <property type="project" value="UniProtKB-EC"/>
</dbReference>
<proteinExistence type="inferred from homology"/>
<dbReference type="PROSITE" id="PS00164">
    <property type="entry name" value="ENOLASE"/>
    <property type="match status" value="1"/>
</dbReference>
<evidence type="ECO:0000256" key="7">
    <source>
        <dbReference type="ARBA" id="ARBA00023239"/>
    </source>
</evidence>
<organism evidence="9">
    <name type="scientific">bioreactor metagenome</name>
    <dbReference type="NCBI Taxonomy" id="1076179"/>
    <lineage>
        <taxon>unclassified sequences</taxon>
        <taxon>metagenomes</taxon>
        <taxon>ecological metagenomes</taxon>
    </lineage>
</organism>
<sequence>MMKERGVYPPNYYDMYVIQKGIFKSDEELWDLMAKAIQKAGHEGKIGIQIDVASDCYYDRKQQKYFGLFSDKPKTRDELMKLYEHAVANYPILILEDPFFEDDYESHAELVKRVDIQIVGDDLFTTTPSRVAQGAAIGAANTVLLKVNQIGTISETLEMVQLAYRKGYGVMPCESRGEYEAIADYCVGINACAVREMATGLVANRFLEIEQELGSKARFSGTEGLRGKRFLGK</sequence>
<comment type="pathway">
    <text evidence="2">Carbohydrate degradation; glycolysis; pyruvate from D-glyceraldehyde 3-phosphate: step 4/5.</text>
</comment>
<evidence type="ECO:0000259" key="8">
    <source>
        <dbReference type="SMART" id="SM01192"/>
    </source>
</evidence>
<name>A0A645D2P9_9ZZZZ</name>
<dbReference type="InterPro" id="IPR000941">
    <property type="entry name" value="Enolase"/>
</dbReference>
<evidence type="ECO:0000256" key="1">
    <source>
        <dbReference type="ARBA" id="ARBA00001946"/>
    </source>
</evidence>
<evidence type="ECO:0000313" key="9">
    <source>
        <dbReference type="EMBL" id="MPM83750.1"/>
    </source>
</evidence>
<protein>
    <recommendedName>
        <fullName evidence="4">phosphopyruvate hydratase</fullName>
        <ecNumber evidence="4">4.2.1.11</ecNumber>
    </recommendedName>
</protein>
<dbReference type="EC" id="4.2.1.11" evidence="4"/>
<feature type="domain" description="Enolase C-terminal TIM barrel" evidence="8">
    <location>
        <begin position="6"/>
        <end position="227"/>
    </location>
</feature>
<dbReference type="GO" id="GO:0006096">
    <property type="term" value="P:glycolytic process"/>
    <property type="evidence" value="ECO:0007669"/>
    <property type="project" value="UniProtKB-UniPathway"/>
</dbReference>
<dbReference type="Gene3D" id="3.20.20.120">
    <property type="entry name" value="Enolase-like C-terminal domain"/>
    <property type="match status" value="1"/>
</dbReference>
<reference evidence="9" key="1">
    <citation type="submission" date="2019-08" db="EMBL/GenBank/DDBJ databases">
        <authorList>
            <person name="Kucharzyk K."/>
            <person name="Murdoch R.W."/>
            <person name="Higgins S."/>
            <person name="Loffler F."/>
        </authorList>
    </citation>
    <scope>NUCLEOTIDE SEQUENCE</scope>
</reference>
<evidence type="ECO:0000256" key="2">
    <source>
        <dbReference type="ARBA" id="ARBA00005031"/>
    </source>
</evidence>
<evidence type="ECO:0000256" key="6">
    <source>
        <dbReference type="ARBA" id="ARBA00023152"/>
    </source>
</evidence>
<dbReference type="Pfam" id="PF00113">
    <property type="entry name" value="Enolase_C"/>
    <property type="match status" value="1"/>
</dbReference>
<comment type="similarity">
    <text evidence="3">Belongs to the enolase family.</text>
</comment>
<comment type="cofactor">
    <cofactor evidence="1">
        <name>Mg(2+)</name>
        <dbReference type="ChEBI" id="CHEBI:18420"/>
    </cofactor>
</comment>
<dbReference type="EMBL" id="VSSQ01032478">
    <property type="protein sequence ID" value="MPM83750.1"/>
    <property type="molecule type" value="Genomic_DNA"/>
</dbReference>
<gene>
    <name evidence="9" type="primary">eno_38</name>
    <name evidence="9" type="ORF">SDC9_130819</name>
</gene>
<dbReference type="UniPathway" id="UPA00109">
    <property type="reaction ID" value="UER00187"/>
</dbReference>
<keyword evidence="6" id="KW-0324">Glycolysis</keyword>
<keyword evidence="7 9" id="KW-0456">Lyase</keyword>
<evidence type="ECO:0000256" key="4">
    <source>
        <dbReference type="ARBA" id="ARBA00012058"/>
    </source>
</evidence>
<dbReference type="PANTHER" id="PTHR11902:SF1">
    <property type="entry name" value="ENOLASE"/>
    <property type="match status" value="1"/>
</dbReference>
<dbReference type="GO" id="GO:0000015">
    <property type="term" value="C:phosphopyruvate hydratase complex"/>
    <property type="evidence" value="ECO:0007669"/>
    <property type="project" value="InterPro"/>
</dbReference>
<dbReference type="AlphaFoldDB" id="A0A645D2P9"/>